<dbReference type="STRING" id="1882918.BCY86_02135"/>
<dbReference type="KEGG" id="pabo:BCY86_02135"/>
<dbReference type="Pfam" id="PF13174">
    <property type="entry name" value="TPR_6"/>
    <property type="match status" value="1"/>
</dbReference>
<evidence type="ECO:0000313" key="2">
    <source>
        <dbReference type="EMBL" id="APR99610.1"/>
    </source>
</evidence>
<accession>A0A1L6MVP1</accession>
<proteinExistence type="predicted"/>
<dbReference type="EMBL" id="CP016908">
    <property type="protein sequence ID" value="APR99610.1"/>
    <property type="molecule type" value="Genomic_DNA"/>
</dbReference>
<dbReference type="InterPro" id="IPR019734">
    <property type="entry name" value="TPR_rpt"/>
</dbReference>
<feature type="transmembrane region" description="Helical" evidence="1">
    <location>
        <begin position="50"/>
        <end position="73"/>
    </location>
</feature>
<name>A0A1L6MVP1_9BACT</name>
<evidence type="ECO:0008006" key="4">
    <source>
        <dbReference type="Google" id="ProtNLM"/>
    </source>
</evidence>
<sequence length="289" mass="34025">MLEMDDELREIKRELTESRTLIIRTNNLTNALSADIRSMLQKEQLREQRLVWTSATAYVVFVLVVLVALKFAWDARVEAIKLEAQQKIGDIERLRKEWREEHKWHEEHTRAEGQVYAFYELLQQGRLQDFVEHYQEIKNERMTKTEAAFLAEATEKAQHQLAYEAYLRGLERTHAQRWQESASAYEESLRYADYLPTALNAKIGLAEAYRHLQRYPEAIAILHKLMETKLPKDVRDDILYQLALCETALQAWPEAKNTWQTLLRRFPDSRYAVEARVQIARLPPTPSTP</sequence>
<keyword evidence="1" id="KW-0472">Membrane</keyword>
<gene>
    <name evidence="2" type="ORF">BCY86_02135</name>
</gene>
<dbReference type="AlphaFoldDB" id="A0A1L6MVP1"/>
<evidence type="ECO:0000313" key="3">
    <source>
        <dbReference type="Proteomes" id="UP000185544"/>
    </source>
</evidence>
<dbReference type="InterPro" id="IPR011990">
    <property type="entry name" value="TPR-like_helical_dom_sf"/>
</dbReference>
<reference evidence="2 3" key="1">
    <citation type="submission" date="2016-08" db="EMBL/GenBank/DDBJ databases">
        <title>Identification and validation of antigenic proteins from Pajaroellobacter abortibovis using de-novo genome sequence assembly and reverse vaccinology.</title>
        <authorList>
            <person name="Welly B.T."/>
            <person name="Miller M.R."/>
            <person name="Stott J.L."/>
            <person name="Blanchard M.T."/>
            <person name="Islas-Trejo A.D."/>
            <person name="O'Rourke S.M."/>
            <person name="Young A.E."/>
            <person name="Medrano J.F."/>
            <person name="Van Eenennaam A.L."/>
        </authorList>
    </citation>
    <scope>NUCLEOTIDE SEQUENCE [LARGE SCALE GENOMIC DNA]</scope>
    <source>
        <strain evidence="2 3">BTF92-0548A/99-0131</strain>
    </source>
</reference>
<dbReference type="Proteomes" id="UP000185544">
    <property type="component" value="Chromosome"/>
</dbReference>
<evidence type="ECO:0000256" key="1">
    <source>
        <dbReference type="SAM" id="Phobius"/>
    </source>
</evidence>
<protein>
    <recommendedName>
        <fullName evidence="4">Outer membrane lipoprotein BamD-like domain-containing protein</fullName>
    </recommendedName>
</protein>
<organism evidence="2 3">
    <name type="scientific">Pajaroellobacter abortibovis</name>
    <dbReference type="NCBI Taxonomy" id="1882918"/>
    <lineage>
        <taxon>Bacteria</taxon>
        <taxon>Pseudomonadati</taxon>
        <taxon>Myxococcota</taxon>
        <taxon>Polyangia</taxon>
        <taxon>Polyangiales</taxon>
        <taxon>Polyangiaceae</taxon>
    </lineage>
</organism>
<keyword evidence="3" id="KW-1185">Reference proteome</keyword>
<keyword evidence="1" id="KW-1133">Transmembrane helix</keyword>
<dbReference type="Gene3D" id="1.25.40.10">
    <property type="entry name" value="Tetratricopeptide repeat domain"/>
    <property type="match status" value="1"/>
</dbReference>
<dbReference type="SUPFAM" id="SSF48452">
    <property type="entry name" value="TPR-like"/>
    <property type="match status" value="1"/>
</dbReference>
<keyword evidence="1" id="KW-0812">Transmembrane</keyword>